<evidence type="ECO:0000256" key="1">
    <source>
        <dbReference type="SAM" id="Coils"/>
    </source>
</evidence>
<evidence type="ECO:0000313" key="3">
    <source>
        <dbReference type="Proteomes" id="UP000600101"/>
    </source>
</evidence>
<dbReference type="PANTHER" id="PTHR33609">
    <property type="entry name" value="LOW CALCIUM RESPONSE LOCUS PROTEIN S"/>
    <property type="match status" value="1"/>
</dbReference>
<organism evidence="2 3">
    <name type="scientific">Siccirubricoccus deserti</name>
    <dbReference type="NCBI Taxonomy" id="2013562"/>
    <lineage>
        <taxon>Bacteria</taxon>
        <taxon>Pseudomonadati</taxon>
        <taxon>Pseudomonadota</taxon>
        <taxon>Alphaproteobacteria</taxon>
        <taxon>Acetobacterales</taxon>
        <taxon>Roseomonadaceae</taxon>
        <taxon>Siccirubricoccus</taxon>
    </lineage>
</organism>
<dbReference type="InterPro" id="IPR009057">
    <property type="entry name" value="Homeodomain-like_sf"/>
</dbReference>
<dbReference type="InterPro" id="IPR002514">
    <property type="entry name" value="Transposase_8"/>
</dbReference>
<dbReference type="Proteomes" id="UP000600101">
    <property type="component" value="Unassembled WGS sequence"/>
</dbReference>
<name>A0A9X0QWW3_9PROT</name>
<feature type="coiled-coil region" evidence="1">
    <location>
        <begin position="53"/>
        <end position="80"/>
    </location>
</feature>
<sequence length="116" mass="13114">MPRKRHTAEQIIGLLRQAEVEFAQGRTVGEICRRLEVSEATFYRWRSEYGGLKVDQARRLKDLERENARLKRAVAELTLDKQILKGAGHCPAPEGNYFSIRGAWRNSSFAAPGLSG</sequence>
<keyword evidence="1" id="KW-0175">Coiled coil</keyword>
<accession>A0A9X0QWW3</accession>
<dbReference type="Pfam" id="PF01527">
    <property type="entry name" value="HTH_Tnp_1"/>
    <property type="match status" value="1"/>
</dbReference>
<dbReference type="GO" id="GO:0003677">
    <property type="term" value="F:DNA binding"/>
    <property type="evidence" value="ECO:0007669"/>
    <property type="project" value="InterPro"/>
</dbReference>
<proteinExistence type="predicted"/>
<dbReference type="GO" id="GO:0004803">
    <property type="term" value="F:transposase activity"/>
    <property type="evidence" value="ECO:0007669"/>
    <property type="project" value="InterPro"/>
</dbReference>
<gene>
    <name evidence="2" type="ORF">H7965_08995</name>
</gene>
<dbReference type="EMBL" id="JACOMF010000008">
    <property type="protein sequence ID" value="MBC4015464.1"/>
    <property type="molecule type" value="Genomic_DNA"/>
</dbReference>
<keyword evidence="3" id="KW-1185">Reference proteome</keyword>
<dbReference type="Gene3D" id="1.10.10.60">
    <property type="entry name" value="Homeodomain-like"/>
    <property type="match status" value="1"/>
</dbReference>
<protein>
    <submittedName>
        <fullName evidence="2">Transposase</fullName>
    </submittedName>
</protein>
<evidence type="ECO:0000313" key="2">
    <source>
        <dbReference type="EMBL" id="MBC4015464.1"/>
    </source>
</evidence>
<dbReference type="PANTHER" id="PTHR33609:SF1">
    <property type="entry name" value="TRANSPOSASE"/>
    <property type="match status" value="1"/>
</dbReference>
<dbReference type="GO" id="GO:0006313">
    <property type="term" value="P:DNA transposition"/>
    <property type="evidence" value="ECO:0007669"/>
    <property type="project" value="InterPro"/>
</dbReference>
<dbReference type="InterPro" id="IPR052546">
    <property type="entry name" value="Transposase_8_domain"/>
</dbReference>
<reference evidence="2" key="1">
    <citation type="submission" date="2020-08" db="EMBL/GenBank/DDBJ databases">
        <authorList>
            <person name="Hu Y."/>
            <person name="Nguyen S.V."/>
            <person name="Li F."/>
            <person name="Fanning S."/>
        </authorList>
    </citation>
    <scope>NUCLEOTIDE SEQUENCE</scope>
    <source>
        <strain evidence="2">SYSU D8009</strain>
    </source>
</reference>
<dbReference type="SUPFAM" id="SSF46689">
    <property type="entry name" value="Homeodomain-like"/>
    <property type="match status" value="1"/>
</dbReference>
<comment type="caution">
    <text evidence="2">The sequence shown here is derived from an EMBL/GenBank/DDBJ whole genome shotgun (WGS) entry which is preliminary data.</text>
</comment>
<dbReference type="AlphaFoldDB" id="A0A9X0QWW3"/>